<gene>
    <name evidence="3" type="ORF">DFR46_0704</name>
</gene>
<feature type="region of interest" description="Disordered" evidence="1">
    <location>
        <begin position="82"/>
        <end position="116"/>
    </location>
</feature>
<feature type="compositionally biased region" description="Low complexity" evidence="1">
    <location>
        <begin position="90"/>
        <end position="103"/>
    </location>
</feature>
<proteinExistence type="predicted"/>
<reference evidence="3 4" key="1">
    <citation type="submission" date="2018-07" db="EMBL/GenBank/DDBJ databases">
        <title>Genomic Encyclopedia of Type Strains, Phase IV (KMG-IV): sequencing the most valuable type-strain genomes for metagenomic binning, comparative biology and taxonomic classification.</title>
        <authorList>
            <person name="Goeker M."/>
        </authorList>
    </citation>
    <scope>NUCLEOTIDE SEQUENCE [LARGE SCALE GENOMIC DNA]</scope>
    <source>
        <strain evidence="3 4">DSM 26725</strain>
    </source>
</reference>
<evidence type="ECO:0000256" key="2">
    <source>
        <dbReference type="SAM" id="Phobius"/>
    </source>
</evidence>
<name>A0A3D9FF44_9SPHN</name>
<dbReference type="RefSeq" id="WP_211306368.1">
    <property type="nucleotide sequence ID" value="NZ_QRDP01000004.1"/>
</dbReference>
<keyword evidence="2" id="KW-0472">Membrane</keyword>
<dbReference type="AlphaFoldDB" id="A0A3D9FF44"/>
<dbReference type="Proteomes" id="UP000256310">
    <property type="component" value="Unassembled WGS sequence"/>
</dbReference>
<feature type="transmembrane region" description="Helical" evidence="2">
    <location>
        <begin position="7"/>
        <end position="31"/>
    </location>
</feature>
<protein>
    <recommendedName>
        <fullName evidence="5">DUF1049 domain-containing protein</fullName>
    </recommendedName>
</protein>
<keyword evidence="2" id="KW-0812">Transmembrane</keyword>
<evidence type="ECO:0008006" key="5">
    <source>
        <dbReference type="Google" id="ProtNLM"/>
    </source>
</evidence>
<organism evidence="3 4">
    <name type="scientific">Parasphingopyxis lamellibrachiae</name>
    <dbReference type="NCBI Taxonomy" id="680125"/>
    <lineage>
        <taxon>Bacteria</taxon>
        <taxon>Pseudomonadati</taxon>
        <taxon>Pseudomonadota</taxon>
        <taxon>Alphaproteobacteria</taxon>
        <taxon>Sphingomonadales</taxon>
        <taxon>Sphingomonadaceae</taxon>
        <taxon>Parasphingopyxis</taxon>
    </lineage>
</organism>
<dbReference type="EMBL" id="QRDP01000004">
    <property type="protein sequence ID" value="RED15701.1"/>
    <property type="molecule type" value="Genomic_DNA"/>
</dbReference>
<feature type="transmembrane region" description="Helical" evidence="2">
    <location>
        <begin position="43"/>
        <end position="60"/>
    </location>
</feature>
<keyword evidence="4" id="KW-1185">Reference proteome</keyword>
<evidence type="ECO:0000256" key="1">
    <source>
        <dbReference type="SAM" id="MobiDB-lite"/>
    </source>
</evidence>
<accession>A0A3D9FF44</accession>
<evidence type="ECO:0000313" key="4">
    <source>
        <dbReference type="Proteomes" id="UP000256310"/>
    </source>
</evidence>
<evidence type="ECO:0000313" key="3">
    <source>
        <dbReference type="EMBL" id="RED15701.1"/>
    </source>
</evidence>
<comment type="caution">
    <text evidence="3">The sequence shown here is derived from an EMBL/GenBank/DDBJ whole genome shotgun (WGS) entry which is preliminary data.</text>
</comment>
<sequence length="116" mass="13038">MNFLKTLFWIVLSAVVVLFSINNWLPVTVSLWGGLEADVKKPIFALFFFLLGFVPTIVYYRTKAWRLSKRLNTVARELADERGMKKFRAPEPAGGEPAPTGDELTLDTPAPDGQRP</sequence>
<keyword evidence="2" id="KW-1133">Transmembrane helix</keyword>